<dbReference type="Proteomes" id="UP000326659">
    <property type="component" value="Chromosome"/>
</dbReference>
<name>A0A9X7MY52_PSEDE</name>
<keyword evidence="2" id="KW-1185">Reference proteome</keyword>
<proteinExistence type="predicted"/>
<dbReference type="CDD" id="cd14744">
    <property type="entry name" value="PAAR_CT_2"/>
    <property type="match status" value="1"/>
</dbReference>
<gene>
    <name evidence="1" type="ORF">F1C79_07550</name>
</gene>
<evidence type="ECO:0000313" key="1">
    <source>
        <dbReference type="EMBL" id="QEY71491.1"/>
    </source>
</evidence>
<dbReference type="AlphaFoldDB" id="A0A9X7MY52"/>
<evidence type="ECO:0000313" key="2">
    <source>
        <dbReference type="Proteomes" id="UP000326659"/>
    </source>
</evidence>
<dbReference type="EMBL" id="CP043626">
    <property type="protein sequence ID" value="QEY71491.1"/>
    <property type="molecule type" value="Genomic_DNA"/>
</dbReference>
<protein>
    <submittedName>
        <fullName evidence="1">PAAR domain-containing protein</fullName>
    </submittedName>
</protein>
<dbReference type="Gene3D" id="2.60.200.60">
    <property type="match status" value="1"/>
</dbReference>
<dbReference type="Pfam" id="PF05488">
    <property type="entry name" value="PAAR_motif"/>
    <property type="match status" value="1"/>
</dbReference>
<dbReference type="RefSeq" id="WP_151186964.1">
    <property type="nucleotide sequence ID" value="NZ_CP043626.1"/>
</dbReference>
<organism evidence="1 2">
    <name type="scientific">Pseudomonas denitrificans</name>
    <dbReference type="NCBI Taxonomy" id="43306"/>
    <lineage>
        <taxon>Bacteria</taxon>
        <taxon>Pseudomonadati</taxon>
        <taxon>Pseudomonadota</taxon>
        <taxon>Gammaproteobacteria</taxon>
        <taxon>Pseudomonadales</taxon>
        <taxon>Pseudomonadaceae</taxon>
        <taxon>Halopseudomonas</taxon>
    </lineage>
</organism>
<accession>A0A9X7MY52</accession>
<reference evidence="1 2" key="1">
    <citation type="submission" date="2019-09" db="EMBL/GenBank/DDBJ databases">
        <title>Prosopis cineraria nodule microbiome.</title>
        <authorList>
            <person name="Chaluvadi S.R."/>
            <person name="Ali R."/>
            <person name="Wang X."/>
        </authorList>
    </citation>
    <scope>NUCLEOTIDE SEQUENCE [LARGE SCALE GENOMIC DNA]</scope>
    <source>
        <strain evidence="1 2">BG1</strain>
    </source>
</reference>
<dbReference type="KEGG" id="pden:F1C79_07550"/>
<sequence length="397" mass="43512">MRRPQIFGRGQALNGDWTTTGASLISTIPSNATTDRRGMVRRGDPTTVCPKCGKTGVVVEGESRFNLLGKPIALDGHLVSCSCPIGSNRIIAPLGELSSGPAGGSYPAQSVPIPSLTPYVAQICLTCPNGSIPKGLNYVVFLADGTTRKGVTDHLGRIEQVTTQEATRITRLELMPPEASESGCCIAKGTDEPLVIDLKASELSTDNSPNGAAIQTISLPEGEKRALTSGEIAMARIVFKDSIDYSQVKIHHGGWWLFLGLQNTAVTPNGEMYFPQKTYLYSDDFSSTNDDRDKALFIHEMTHVWQYQLGYWVKWHALWVTSRGASAYEYQLNPSKKLSNYNMEQQGEIISDYFIICVLKKPESVWNSANQTKSPTLLQSTMQDFLKNPSDISNLPE</sequence>
<dbReference type="InterPro" id="IPR008727">
    <property type="entry name" value="PAAR_motif"/>
</dbReference>
<dbReference type="OrthoDB" id="9204728at2"/>